<dbReference type="Proteomes" id="UP000002640">
    <property type="component" value="Unassembled WGS sequence"/>
</dbReference>
<dbReference type="KEGG" id="psoj:PHYSODRAFT_338095"/>
<evidence type="ECO:0000313" key="2">
    <source>
        <dbReference type="EMBL" id="EGZ11382.1"/>
    </source>
</evidence>
<sequence>MCLLPVLVKLREELPPRLGVPAASSAAISAVQSVPVQTGRQLRDLAAERRWSVDFSAWQYLGTEMEVPRRRCPSARPEFCGATTREQRKTWRRRCRPAEIGWLRSALWRLQRSALQVEVLSSARGLVGSRPALDGTAVSTRRELSRANTGGQQDSRTAGQR</sequence>
<gene>
    <name evidence="2" type="ORF">PHYSODRAFT_338095</name>
</gene>
<organism evidence="2 3">
    <name type="scientific">Phytophthora sojae (strain P6497)</name>
    <name type="common">Soybean stem and root rot agent</name>
    <name type="synonym">Phytophthora megasperma f. sp. glycines</name>
    <dbReference type="NCBI Taxonomy" id="1094619"/>
    <lineage>
        <taxon>Eukaryota</taxon>
        <taxon>Sar</taxon>
        <taxon>Stramenopiles</taxon>
        <taxon>Oomycota</taxon>
        <taxon>Peronosporomycetes</taxon>
        <taxon>Peronosporales</taxon>
        <taxon>Peronosporaceae</taxon>
        <taxon>Phytophthora</taxon>
    </lineage>
</organism>
<dbReference type="RefSeq" id="XP_009534127.1">
    <property type="nucleotide sequence ID" value="XM_009535832.1"/>
</dbReference>
<proteinExistence type="predicted"/>
<accession>G5A0P6</accession>
<dbReference type="EMBL" id="JH159158">
    <property type="protein sequence ID" value="EGZ11382.1"/>
    <property type="molecule type" value="Genomic_DNA"/>
</dbReference>
<keyword evidence="3" id="KW-1185">Reference proteome</keyword>
<dbReference type="InParanoid" id="G5A0P6"/>
<reference evidence="2 3" key="1">
    <citation type="journal article" date="2006" name="Science">
        <title>Phytophthora genome sequences uncover evolutionary origins and mechanisms of pathogenesis.</title>
        <authorList>
            <person name="Tyler B.M."/>
            <person name="Tripathy S."/>
            <person name="Zhang X."/>
            <person name="Dehal P."/>
            <person name="Jiang R.H."/>
            <person name="Aerts A."/>
            <person name="Arredondo F.D."/>
            <person name="Baxter L."/>
            <person name="Bensasson D."/>
            <person name="Beynon J.L."/>
            <person name="Chapman J."/>
            <person name="Damasceno C.M."/>
            <person name="Dorrance A.E."/>
            <person name="Dou D."/>
            <person name="Dickerman A.W."/>
            <person name="Dubchak I.L."/>
            <person name="Garbelotto M."/>
            <person name="Gijzen M."/>
            <person name="Gordon S.G."/>
            <person name="Govers F."/>
            <person name="Grunwald N.J."/>
            <person name="Huang W."/>
            <person name="Ivors K.L."/>
            <person name="Jones R.W."/>
            <person name="Kamoun S."/>
            <person name="Krampis K."/>
            <person name="Lamour K.H."/>
            <person name="Lee M.K."/>
            <person name="McDonald W.H."/>
            <person name="Medina M."/>
            <person name="Meijer H.J."/>
            <person name="Nordberg E.K."/>
            <person name="Maclean D.J."/>
            <person name="Ospina-Giraldo M.D."/>
            <person name="Morris P.F."/>
            <person name="Phuntumart V."/>
            <person name="Putnam N.H."/>
            <person name="Rash S."/>
            <person name="Rose J.K."/>
            <person name="Sakihama Y."/>
            <person name="Salamov A.A."/>
            <person name="Savidor A."/>
            <person name="Scheuring C.F."/>
            <person name="Smith B.M."/>
            <person name="Sobral B.W."/>
            <person name="Terry A."/>
            <person name="Torto-Alalibo T.A."/>
            <person name="Win J."/>
            <person name="Xu Z."/>
            <person name="Zhang H."/>
            <person name="Grigoriev I.V."/>
            <person name="Rokhsar D.S."/>
            <person name="Boore J.L."/>
        </authorList>
    </citation>
    <scope>NUCLEOTIDE SEQUENCE [LARGE SCALE GENOMIC DNA]</scope>
    <source>
        <strain evidence="2 3">P6497</strain>
    </source>
</reference>
<dbReference type="GeneID" id="20647513"/>
<feature type="compositionally biased region" description="Polar residues" evidence="1">
    <location>
        <begin position="146"/>
        <end position="161"/>
    </location>
</feature>
<name>G5A0P6_PHYSP</name>
<evidence type="ECO:0000256" key="1">
    <source>
        <dbReference type="SAM" id="MobiDB-lite"/>
    </source>
</evidence>
<evidence type="ECO:0000313" key="3">
    <source>
        <dbReference type="Proteomes" id="UP000002640"/>
    </source>
</evidence>
<feature type="region of interest" description="Disordered" evidence="1">
    <location>
        <begin position="137"/>
        <end position="161"/>
    </location>
</feature>
<dbReference type="AlphaFoldDB" id="G5A0P6"/>
<protein>
    <submittedName>
        <fullName evidence="2">Uncharacterized protein</fullName>
    </submittedName>
</protein>